<comment type="similarity">
    <text evidence="2">Belongs to the amino acid-polyamine-organocation (APC) superfamily. Spore germination protein (SGP) (TC 2.A.3.9) family.</text>
</comment>
<keyword evidence="5 8" id="KW-0812">Transmembrane</keyword>
<dbReference type="KEGG" id="kme:H0A61_00866"/>
<feature type="transmembrane region" description="Helical" evidence="8">
    <location>
        <begin position="12"/>
        <end position="31"/>
    </location>
</feature>
<sequence>MRTIPKHKTLTNFQMFSLLTGVMIGTGILSLPKDLGQTAGHDLWISLLVGGGLVLIGGTISVLLCRKFPDSNVFEMSETLLGRFFGAVIAIYYTLFGIAGSAVVTRIYSDIIASVGLIRTPQTVVILLILLVVTYLLRGDITVLGRYSEIVTIIIFPAIVIYFANIQNFNTENFLPVGAAGIENILKATAASFYSFFGFEFILVFYPFLKDKKYDMKIMWYVIHYVTAVYIISCVFIVGFFGIGRATSIFWPIIGYLKTFRIPFFERIDQLYLIIWMQTIFITVAGTMMVSLYGFSHLFRLKHHKYALPVVALAVFIAALIPRNVVQTYKYADIVGYMAVGTMFIIPVFLYQVSLVKGLVKGNERS</sequence>
<keyword evidence="10" id="KW-1185">Reference proteome</keyword>
<evidence type="ECO:0000313" key="9">
    <source>
        <dbReference type="EMBL" id="QSQ08539.1"/>
    </source>
</evidence>
<evidence type="ECO:0000256" key="7">
    <source>
        <dbReference type="ARBA" id="ARBA00023136"/>
    </source>
</evidence>
<feature type="transmembrane region" description="Helical" evidence="8">
    <location>
        <begin position="271"/>
        <end position="294"/>
    </location>
</feature>
<dbReference type="EMBL" id="CP059066">
    <property type="protein sequence ID" value="QSQ08539.1"/>
    <property type="molecule type" value="Genomic_DNA"/>
</dbReference>
<keyword evidence="3" id="KW-0813">Transport</keyword>
<feature type="transmembrane region" description="Helical" evidence="8">
    <location>
        <begin position="218"/>
        <end position="251"/>
    </location>
</feature>
<dbReference type="Pfam" id="PF03845">
    <property type="entry name" value="Spore_permease"/>
    <property type="match status" value="1"/>
</dbReference>
<feature type="transmembrane region" description="Helical" evidence="8">
    <location>
        <begin position="43"/>
        <end position="64"/>
    </location>
</feature>
<feature type="transmembrane region" description="Helical" evidence="8">
    <location>
        <begin position="144"/>
        <end position="165"/>
    </location>
</feature>
<dbReference type="RefSeq" id="WP_206708748.1">
    <property type="nucleotide sequence ID" value="NZ_CP059066.1"/>
</dbReference>
<dbReference type="NCBIfam" id="TIGR00912">
    <property type="entry name" value="2A0309"/>
    <property type="match status" value="1"/>
</dbReference>
<evidence type="ECO:0000313" key="10">
    <source>
        <dbReference type="Proteomes" id="UP000662904"/>
    </source>
</evidence>
<feature type="transmembrane region" description="Helical" evidence="8">
    <location>
        <begin position="111"/>
        <end position="137"/>
    </location>
</feature>
<evidence type="ECO:0000256" key="8">
    <source>
        <dbReference type="SAM" id="Phobius"/>
    </source>
</evidence>
<feature type="transmembrane region" description="Helical" evidence="8">
    <location>
        <begin position="84"/>
        <end position="105"/>
    </location>
</feature>
<evidence type="ECO:0000256" key="2">
    <source>
        <dbReference type="ARBA" id="ARBA00007998"/>
    </source>
</evidence>
<feature type="transmembrane region" description="Helical" evidence="8">
    <location>
        <begin position="185"/>
        <end position="206"/>
    </location>
</feature>
<name>A0A8A0RLZ4_9FIRM</name>
<comment type="subcellular location">
    <subcellularLocation>
        <location evidence="1">Membrane</location>
        <topology evidence="1">Multi-pass membrane protein</topology>
    </subcellularLocation>
</comment>
<dbReference type="PANTHER" id="PTHR34975">
    <property type="entry name" value="SPORE GERMINATION PROTEIN A2"/>
    <property type="match status" value="1"/>
</dbReference>
<dbReference type="PANTHER" id="PTHR34975:SF2">
    <property type="entry name" value="SPORE GERMINATION PROTEIN A2"/>
    <property type="match status" value="1"/>
</dbReference>
<dbReference type="AlphaFoldDB" id="A0A8A0RLZ4"/>
<dbReference type="Gene3D" id="1.20.1740.10">
    <property type="entry name" value="Amino acid/polyamine transporter I"/>
    <property type="match status" value="1"/>
</dbReference>
<evidence type="ECO:0000256" key="5">
    <source>
        <dbReference type="ARBA" id="ARBA00022692"/>
    </source>
</evidence>
<evidence type="ECO:0000256" key="3">
    <source>
        <dbReference type="ARBA" id="ARBA00022448"/>
    </source>
</evidence>
<evidence type="ECO:0000256" key="1">
    <source>
        <dbReference type="ARBA" id="ARBA00004141"/>
    </source>
</evidence>
<dbReference type="Proteomes" id="UP000662904">
    <property type="component" value="Chromosome"/>
</dbReference>
<evidence type="ECO:0000256" key="4">
    <source>
        <dbReference type="ARBA" id="ARBA00022544"/>
    </source>
</evidence>
<dbReference type="GO" id="GO:0016020">
    <property type="term" value="C:membrane"/>
    <property type="evidence" value="ECO:0007669"/>
    <property type="project" value="UniProtKB-SubCell"/>
</dbReference>
<feature type="transmembrane region" description="Helical" evidence="8">
    <location>
        <begin position="306"/>
        <end position="322"/>
    </location>
</feature>
<organism evidence="9 10">
    <name type="scientific">Koleobacter methoxysyntrophicus</name>
    <dbReference type="NCBI Taxonomy" id="2751313"/>
    <lineage>
        <taxon>Bacteria</taxon>
        <taxon>Bacillati</taxon>
        <taxon>Bacillota</taxon>
        <taxon>Clostridia</taxon>
        <taxon>Koleobacterales</taxon>
        <taxon>Koleobacteraceae</taxon>
        <taxon>Koleobacter</taxon>
    </lineage>
</organism>
<dbReference type="InterPro" id="IPR004761">
    <property type="entry name" value="Spore_GerAB"/>
</dbReference>
<keyword evidence="6 8" id="KW-1133">Transmembrane helix</keyword>
<accession>A0A8A0RLZ4</accession>
<dbReference type="GO" id="GO:0009847">
    <property type="term" value="P:spore germination"/>
    <property type="evidence" value="ECO:0007669"/>
    <property type="project" value="InterPro"/>
</dbReference>
<gene>
    <name evidence="9" type="primary">yndE_4</name>
    <name evidence="9" type="ORF">H0A61_00866</name>
</gene>
<reference evidence="9" key="1">
    <citation type="submission" date="2020-07" db="EMBL/GenBank/DDBJ databases">
        <title>Koleobacter methoxysyntrophicus gen. nov., sp. nov., a novel anaerobic bacterium isolated from deep subsurface oil field and proposal of Koleobacterales ord. nov. in the phylum Firmicutes.</title>
        <authorList>
            <person name="Sakamoto S."/>
            <person name="Tamaki H."/>
        </authorList>
    </citation>
    <scope>NUCLEOTIDE SEQUENCE</scope>
    <source>
        <strain evidence="9">NRmbB1</strain>
    </source>
</reference>
<protein>
    <submittedName>
        <fullName evidence="9">Spore germination protein YndE</fullName>
    </submittedName>
</protein>
<keyword evidence="7 8" id="KW-0472">Membrane</keyword>
<evidence type="ECO:0000256" key="6">
    <source>
        <dbReference type="ARBA" id="ARBA00022989"/>
    </source>
</evidence>
<feature type="transmembrane region" description="Helical" evidence="8">
    <location>
        <begin position="334"/>
        <end position="356"/>
    </location>
</feature>
<keyword evidence="4" id="KW-0309">Germination</keyword>
<proteinExistence type="inferred from homology"/>